<accession>A0A5R9J8A8</accession>
<name>A0A5R9J8A8_9PROT</name>
<dbReference type="PANTHER" id="PTHR43401">
    <property type="entry name" value="L-THREONINE 3-DEHYDROGENASE"/>
    <property type="match status" value="1"/>
</dbReference>
<dbReference type="Gene3D" id="3.40.50.720">
    <property type="entry name" value="NAD(P)-binding Rossmann-like Domain"/>
    <property type="match status" value="1"/>
</dbReference>
<evidence type="ECO:0000313" key="5">
    <source>
        <dbReference type="Proteomes" id="UP000305654"/>
    </source>
</evidence>
<evidence type="ECO:0000259" key="2">
    <source>
        <dbReference type="Pfam" id="PF00107"/>
    </source>
</evidence>
<dbReference type="Gene3D" id="3.90.180.10">
    <property type="entry name" value="Medium-chain alcohol dehydrogenases, catalytic domain"/>
    <property type="match status" value="1"/>
</dbReference>
<protein>
    <submittedName>
        <fullName evidence="4">Zinc-binding alcohol dehydrogenase family protein</fullName>
    </submittedName>
</protein>
<dbReference type="GO" id="GO:0016491">
    <property type="term" value="F:oxidoreductase activity"/>
    <property type="evidence" value="ECO:0007669"/>
    <property type="project" value="UniProtKB-KW"/>
</dbReference>
<evidence type="ECO:0000256" key="1">
    <source>
        <dbReference type="ARBA" id="ARBA00023002"/>
    </source>
</evidence>
<dbReference type="CDD" id="cd08261">
    <property type="entry name" value="Zn_ADH7"/>
    <property type="match status" value="1"/>
</dbReference>
<dbReference type="InterPro" id="IPR036291">
    <property type="entry name" value="NAD(P)-bd_dom_sf"/>
</dbReference>
<dbReference type="AlphaFoldDB" id="A0A5R9J8A8"/>
<feature type="domain" description="Alcohol dehydrogenase-like C-terminal" evidence="2">
    <location>
        <begin position="169"/>
        <end position="295"/>
    </location>
</feature>
<dbReference type="PANTHER" id="PTHR43401:SF3">
    <property type="entry name" value="L-GALACTONATE-5-DEHYDROGENASE"/>
    <property type="match status" value="1"/>
</dbReference>
<keyword evidence="5" id="KW-1185">Reference proteome</keyword>
<keyword evidence="1" id="KW-0560">Oxidoreductase</keyword>
<evidence type="ECO:0000313" key="4">
    <source>
        <dbReference type="EMBL" id="TLU73209.1"/>
    </source>
</evidence>
<dbReference type="EMBL" id="VCDI01000002">
    <property type="protein sequence ID" value="TLU73209.1"/>
    <property type="molecule type" value="Genomic_DNA"/>
</dbReference>
<comment type="caution">
    <text evidence="4">The sequence shown here is derived from an EMBL/GenBank/DDBJ whole genome shotgun (WGS) entry which is preliminary data.</text>
</comment>
<dbReference type="OrthoDB" id="9809185at2"/>
<dbReference type="InterPro" id="IPR013154">
    <property type="entry name" value="ADH-like_N"/>
</dbReference>
<dbReference type="InterPro" id="IPR050129">
    <property type="entry name" value="Zn_alcohol_dh"/>
</dbReference>
<proteinExistence type="predicted"/>
<organism evidence="4 5">
    <name type="scientific">Lichenicoccus roseus</name>
    <dbReference type="NCBI Taxonomy" id="2683649"/>
    <lineage>
        <taxon>Bacteria</taxon>
        <taxon>Pseudomonadati</taxon>
        <taxon>Pseudomonadota</taxon>
        <taxon>Alphaproteobacteria</taxon>
        <taxon>Acetobacterales</taxon>
        <taxon>Acetobacteraceae</taxon>
        <taxon>Lichenicoccus</taxon>
    </lineage>
</organism>
<dbReference type="SUPFAM" id="SSF51735">
    <property type="entry name" value="NAD(P)-binding Rossmann-fold domains"/>
    <property type="match status" value="1"/>
</dbReference>
<feature type="domain" description="Alcohol dehydrogenase-like N-terminal" evidence="3">
    <location>
        <begin position="24"/>
        <end position="130"/>
    </location>
</feature>
<gene>
    <name evidence="4" type="ORF">FE263_07255</name>
</gene>
<reference evidence="4 5" key="1">
    <citation type="submission" date="2019-05" db="EMBL/GenBank/DDBJ databases">
        <authorList>
            <person name="Pankratov T."/>
            <person name="Grouzdev D."/>
        </authorList>
    </citation>
    <scope>NUCLEOTIDE SEQUENCE [LARGE SCALE GENOMIC DNA]</scope>
    <source>
        <strain evidence="4 5">KEBCLARHB70R</strain>
    </source>
</reference>
<dbReference type="RefSeq" id="WP_138325290.1">
    <property type="nucleotide sequence ID" value="NZ_VCDI01000002.1"/>
</dbReference>
<sequence>MKALLCEAPGRLLVVQRPDPVPADGEAILRIRRVGVCGTDLHIFEGSHPFLQYPRVMGHELAGEVVHAPSGSALRPGQAAYVVPYLSCGECRACRRGLTNCCRNISVLGVHQDGGMAELLAVPAGNVVPLDGIGLDEAAMVEFLAIGAHGIARGMVTAQDRVLVVGAGPIGIAAILFAKARGAKVSVIDRRQDRLDVALAALGADAVLLADADAEAKLAEATRGEFFDVVVDATGNVGSIRNGLRYVGHGGRYVLLSVVREEIGFSDPEFHKRETTLLASRNALPADFAEVVTRMREGSIPVAALRTHHATLDEAVAQFPGWLRPEAGVIKATIEV</sequence>
<dbReference type="Pfam" id="PF00107">
    <property type="entry name" value="ADH_zinc_N"/>
    <property type="match status" value="1"/>
</dbReference>
<dbReference type="InterPro" id="IPR011032">
    <property type="entry name" value="GroES-like_sf"/>
</dbReference>
<dbReference type="InterPro" id="IPR013149">
    <property type="entry name" value="ADH-like_C"/>
</dbReference>
<dbReference type="Proteomes" id="UP000305654">
    <property type="component" value="Unassembled WGS sequence"/>
</dbReference>
<evidence type="ECO:0000259" key="3">
    <source>
        <dbReference type="Pfam" id="PF08240"/>
    </source>
</evidence>
<dbReference type="Pfam" id="PF08240">
    <property type="entry name" value="ADH_N"/>
    <property type="match status" value="1"/>
</dbReference>
<dbReference type="SUPFAM" id="SSF50129">
    <property type="entry name" value="GroES-like"/>
    <property type="match status" value="1"/>
</dbReference>